<accession>A0AC35TQ60</accession>
<evidence type="ECO:0000313" key="1">
    <source>
        <dbReference type="Proteomes" id="UP000095286"/>
    </source>
</evidence>
<proteinExistence type="predicted"/>
<organism evidence="1 2">
    <name type="scientific">Rhabditophanes sp. KR3021</name>
    <dbReference type="NCBI Taxonomy" id="114890"/>
    <lineage>
        <taxon>Eukaryota</taxon>
        <taxon>Metazoa</taxon>
        <taxon>Ecdysozoa</taxon>
        <taxon>Nematoda</taxon>
        <taxon>Chromadorea</taxon>
        <taxon>Rhabditida</taxon>
        <taxon>Tylenchina</taxon>
        <taxon>Panagrolaimomorpha</taxon>
        <taxon>Strongyloidoidea</taxon>
        <taxon>Alloionematidae</taxon>
        <taxon>Rhabditophanes</taxon>
    </lineage>
</organism>
<sequence>METVHHFVSGQRKGSQKLALKGYFYYKSRDLVNGSTSYRCEESRTRLSCKGSGILFNNIFTEGTQHSHAGDFDEVNAETVKRKIYDSALTSESNPRVLISKGVNQILPHIQSKLPSNQSMWKICNEIPTRICELCYRWNISCSPDLFYQMVTIHGQFKDKFFPLAFCLMEKKDKKSYIQILTAVFGNDSKMNSMSCDFELAIVKALEHCFNNIRIAGCHYHYSQAIWRAIQSNGLSTLYKDDEECAKTLKMFMSLALVPLNQVRPYFEILAKKCNDEFVKYFRTTWIGRGKSSGIFELIWWNHYNGTEQTFNRATTIPRVFTTPLNQW</sequence>
<reference evidence="2" key="1">
    <citation type="submission" date="2016-11" db="UniProtKB">
        <authorList>
            <consortium name="WormBaseParasite"/>
        </authorList>
    </citation>
    <scope>IDENTIFICATION</scope>
    <source>
        <strain evidence="2">KR3021</strain>
    </source>
</reference>
<dbReference type="WBParaSite" id="RSKR_0000306900.1">
    <property type="protein sequence ID" value="RSKR_0000306900.1"/>
    <property type="gene ID" value="RSKR_0000306900"/>
</dbReference>
<name>A0AC35TQ60_9BILA</name>
<dbReference type="Proteomes" id="UP000095286">
    <property type="component" value="Unplaced"/>
</dbReference>
<protein>
    <submittedName>
        <fullName evidence="2">MULE domain-containing protein</fullName>
    </submittedName>
</protein>
<evidence type="ECO:0000313" key="2">
    <source>
        <dbReference type="WBParaSite" id="RSKR_0000306900.1"/>
    </source>
</evidence>